<dbReference type="EMBL" id="GBRH01253696">
    <property type="protein sequence ID" value="JAD44199.1"/>
    <property type="molecule type" value="Transcribed_RNA"/>
</dbReference>
<reference evidence="1" key="1">
    <citation type="submission" date="2014-09" db="EMBL/GenBank/DDBJ databases">
        <authorList>
            <person name="Magalhaes I.L.F."/>
            <person name="Oliveira U."/>
            <person name="Santos F.R."/>
            <person name="Vidigal T.H.D.A."/>
            <person name="Brescovit A.D."/>
            <person name="Santos A.J."/>
        </authorList>
    </citation>
    <scope>NUCLEOTIDE SEQUENCE</scope>
    <source>
        <tissue evidence="1">Shoot tissue taken approximately 20 cm above the soil surface</tissue>
    </source>
</reference>
<organism evidence="1">
    <name type="scientific">Arundo donax</name>
    <name type="common">Giant reed</name>
    <name type="synonym">Donax arundinaceus</name>
    <dbReference type="NCBI Taxonomy" id="35708"/>
    <lineage>
        <taxon>Eukaryota</taxon>
        <taxon>Viridiplantae</taxon>
        <taxon>Streptophyta</taxon>
        <taxon>Embryophyta</taxon>
        <taxon>Tracheophyta</taxon>
        <taxon>Spermatophyta</taxon>
        <taxon>Magnoliopsida</taxon>
        <taxon>Liliopsida</taxon>
        <taxon>Poales</taxon>
        <taxon>Poaceae</taxon>
        <taxon>PACMAD clade</taxon>
        <taxon>Arundinoideae</taxon>
        <taxon>Arundineae</taxon>
        <taxon>Arundo</taxon>
    </lineage>
</organism>
<name>A0A0A8ZXT9_ARUDO</name>
<sequence>MFQSPIIVTNNTSQHKKHKEAHEQYCITPYLQIMIHIGFSSFSKCVVGGNGLILF</sequence>
<dbReference type="AlphaFoldDB" id="A0A0A8ZXT9"/>
<protein>
    <submittedName>
        <fullName evidence="1">Uncharacterized protein</fullName>
    </submittedName>
</protein>
<evidence type="ECO:0000313" key="1">
    <source>
        <dbReference type="EMBL" id="JAD44199.1"/>
    </source>
</evidence>
<accession>A0A0A8ZXT9</accession>
<proteinExistence type="predicted"/>
<reference evidence="1" key="2">
    <citation type="journal article" date="2015" name="Data Brief">
        <title>Shoot transcriptome of the giant reed, Arundo donax.</title>
        <authorList>
            <person name="Barrero R.A."/>
            <person name="Guerrero F.D."/>
            <person name="Moolhuijzen P."/>
            <person name="Goolsby J.A."/>
            <person name="Tidwell J."/>
            <person name="Bellgard S.E."/>
            <person name="Bellgard M.I."/>
        </authorList>
    </citation>
    <scope>NUCLEOTIDE SEQUENCE</scope>
    <source>
        <tissue evidence="1">Shoot tissue taken approximately 20 cm above the soil surface</tissue>
    </source>
</reference>